<dbReference type="Proteomes" id="UP000679848">
    <property type="component" value="Plasmid pMM59_01"/>
</dbReference>
<gene>
    <name evidence="4" type="ORF">MM59RIKEN_31430</name>
</gene>
<dbReference type="RefSeq" id="WP_187028482.1">
    <property type="nucleotide sequence ID" value="NZ_AP023421.1"/>
</dbReference>
<dbReference type="InterPro" id="IPR050313">
    <property type="entry name" value="Carb_Metab_HTH_regulators"/>
</dbReference>
<accession>A0A830QTP3</accession>
<dbReference type="KEGG" id="pfaa:MM59RIKEN_31430"/>
<dbReference type="Gene3D" id="3.40.50.1360">
    <property type="match status" value="1"/>
</dbReference>
<dbReference type="SMART" id="SM01134">
    <property type="entry name" value="DeoRC"/>
    <property type="match status" value="1"/>
</dbReference>
<dbReference type="InterPro" id="IPR036390">
    <property type="entry name" value="WH_DNA-bd_sf"/>
</dbReference>
<organism evidence="4 5">
    <name type="scientific">Pusillibacter faecalis</name>
    <dbReference type="NCBI Taxonomy" id="2714358"/>
    <lineage>
        <taxon>Bacteria</taxon>
        <taxon>Bacillati</taxon>
        <taxon>Bacillota</taxon>
        <taxon>Clostridia</taxon>
        <taxon>Eubacteriales</taxon>
        <taxon>Oscillospiraceae</taxon>
        <taxon>Pusillibacter</taxon>
    </lineage>
</organism>
<evidence type="ECO:0000256" key="1">
    <source>
        <dbReference type="ARBA" id="ARBA00023015"/>
    </source>
</evidence>
<evidence type="ECO:0000256" key="2">
    <source>
        <dbReference type="ARBA" id="ARBA00023163"/>
    </source>
</evidence>
<evidence type="ECO:0000313" key="4">
    <source>
        <dbReference type="EMBL" id="BCK85824.1"/>
    </source>
</evidence>
<keyword evidence="2" id="KW-0804">Transcription</keyword>
<evidence type="ECO:0000313" key="5">
    <source>
        <dbReference type="Proteomes" id="UP000679848"/>
    </source>
</evidence>
<dbReference type="InterPro" id="IPR037171">
    <property type="entry name" value="NagB/RpiA_transferase-like"/>
</dbReference>
<dbReference type="AlphaFoldDB" id="A0A830QTP3"/>
<dbReference type="PANTHER" id="PTHR30363">
    <property type="entry name" value="HTH-TYPE TRANSCRIPTIONAL REGULATOR SRLR-RELATED"/>
    <property type="match status" value="1"/>
</dbReference>
<evidence type="ECO:0000259" key="3">
    <source>
        <dbReference type="PROSITE" id="PS51000"/>
    </source>
</evidence>
<dbReference type="InterPro" id="IPR036388">
    <property type="entry name" value="WH-like_DNA-bd_sf"/>
</dbReference>
<dbReference type="Gene3D" id="1.10.10.10">
    <property type="entry name" value="Winged helix-like DNA-binding domain superfamily/Winged helix DNA-binding domain"/>
    <property type="match status" value="1"/>
</dbReference>
<sequence>MARTSLSEIEQRNNRTLEYMHNHSSVTVEELAQYLQVSTVTVRRDLNYLLNEKMVLRTSAGHYALNEDPSFDVALFQRYSAHHLEKTAIARAALDLIPSGSVIGLDSSTTVLELGKLLSQKEHLTVVTNNLFIPAYLCQHPSLKLFLAGGSVYLAQNSTEGADTCRSISCFHYDIVFISANAFDFEHGLSNLDFESVDSKVAFLNHTDRCVVMVDSSKIGKHAGRMFLPTSKIDVVVTDNGVTEDQITQFQQQGITLIVAR</sequence>
<dbReference type="InterPro" id="IPR014036">
    <property type="entry name" value="DeoR-like_C"/>
</dbReference>
<keyword evidence="4" id="KW-0614">Plasmid</keyword>
<feature type="domain" description="HTH deoR-type" evidence="3">
    <location>
        <begin position="9"/>
        <end position="64"/>
    </location>
</feature>
<dbReference type="PROSITE" id="PS51000">
    <property type="entry name" value="HTH_DEOR_2"/>
    <property type="match status" value="1"/>
</dbReference>
<dbReference type="PRINTS" id="PR00037">
    <property type="entry name" value="HTHLACR"/>
</dbReference>
<dbReference type="Pfam" id="PF00455">
    <property type="entry name" value="DeoRC"/>
    <property type="match status" value="1"/>
</dbReference>
<dbReference type="GO" id="GO:0003700">
    <property type="term" value="F:DNA-binding transcription factor activity"/>
    <property type="evidence" value="ECO:0007669"/>
    <property type="project" value="InterPro"/>
</dbReference>
<dbReference type="SUPFAM" id="SSF100950">
    <property type="entry name" value="NagB/RpiA/CoA transferase-like"/>
    <property type="match status" value="1"/>
</dbReference>
<keyword evidence="1" id="KW-0805">Transcription regulation</keyword>
<dbReference type="Pfam" id="PF08220">
    <property type="entry name" value="HTH_DeoR"/>
    <property type="match status" value="1"/>
</dbReference>
<name>A0A830QTP3_9FIRM</name>
<protein>
    <submittedName>
        <fullName evidence="4">DeoR family transcriptional regulator</fullName>
    </submittedName>
</protein>
<dbReference type="EMBL" id="AP023421">
    <property type="protein sequence ID" value="BCK85824.1"/>
    <property type="molecule type" value="Genomic_DNA"/>
</dbReference>
<dbReference type="SMART" id="SM00420">
    <property type="entry name" value="HTH_DEOR"/>
    <property type="match status" value="1"/>
</dbReference>
<reference evidence="4" key="1">
    <citation type="submission" date="2020-09" db="EMBL/GenBank/DDBJ databases">
        <title>New species isolated from human feces.</title>
        <authorList>
            <person name="Kitahara M."/>
            <person name="Shigeno Y."/>
            <person name="Shime M."/>
            <person name="Matsumoto Y."/>
            <person name="Nakamura S."/>
            <person name="Motooka D."/>
            <person name="Fukuoka S."/>
            <person name="Nishikawa H."/>
            <person name="Benno Y."/>
        </authorList>
    </citation>
    <scope>NUCLEOTIDE SEQUENCE</scope>
    <source>
        <strain evidence="4">MM59</strain>
        <plasmid evidence="4">pMM59_01</plasmid>
    </source>
</reference>
<dbReference type="InterPro" id="IPR001034">
    <property type="entry name" value="DeoR_HTH"/>
</dbReference>
<dbReference type="SUPFAM" id="SSF46785">
    <property type="entry name" value="Winged helix' DNA-binding domain"/>
    <property type="match status" value="1"/>
</dbReference>
<keyword evidence="5" id="KW-1185">Reference proteome</keyword>
<geneLocation type="plasmid" evidence="4 5">
    <name>pMM59_01</name>
</geneLocation>
<dbReference type="PANTHER" id="PTHR30363:SF44">
    <property type="entry name" value="AGA OPERON TRANSCRIPTIONAL REPRESSOR-RELATED"/>
    <property type="match status" value="1"/>
</dbReference>
<proteinExistence type="predicted"/>